<dbReference type="EMBL" id="LAZR01008023">
    <property type="protein sequence ID" value="KKM81413.1"/>
    <property type="molecule type" value="Genomic_DNA"/>
</dbReference>
<accession>A0A0F9KHK2</accession>
<proteinExistence type="predicted"/>
<organism evidence="1">
    <name type="scientific">marine sediment metagenome</name>
    <dbReference type="NCBI Taxonomy" id="412755"/>
    <lineage>
        <taxon>unclassified sequences</taxon>
        <taxon>metagenomes</taxon>
        <taxon>ecological metagenomes</taxon>
    </lineage>
</organism>
<reference evidence="1" key="1">
    <citation type="journal article" date="2015" name="Nature">
        <title>Complex archaea that bridge the gap between prokaryotes and eukaryotes.</title>
        <authorList>
            <person name="Spang A."/>
            <person name="Saw J.H."/>
            <person name="Jorgensen S.L."/>
            <person name="Zaremba-Niedzwiedzka K."/>
            <person name="Martijn J."/>
            <person name="Lind A.E."/>
            <person name="van Eijk R."/>
            <person name="Schleper C."/>
            <person name="Guy L."/>
            <person name="Ettema T.J."/>
        </authorList>
    </citation>
    <scope>NUCLEOTIDE SEQUENCE</scope>
</reference>
<evidence type="ECO:0000313" key="1">
    <source>
        <dbReference type="EMBL" id="KKM81413.1"/>
    </source>
</evidence>
<name>A0A0F9KHK2_9ZZZZ</name>
<gene>
    <name evidence="1" type="ORF">LCGC14_1330060</name>
</gene>
<dbReference type="AlphaFoldDB" id="A0A0F9KHK2"/>
<sequence>MGRTNALVTLLLNNGRDGLRTVASGGLVAATEDNLKDWFVRLTITNTGISKTNNGTLTLRIDNVGTFIRTAPILVNEATKNTYLIELQLQQDHDNDDDFSSVTENGNILRAIIGQPQIRIDQTFGEILTIQLTGIEYRFKEVMTSEWHLFQTPLESFNNRLAELNDVASVSGIRTESDVVLLPQSPKISVKPSGPVTVHSTLTDIIDLLSQPSVAGGAFDDFYFDVKPQEGAGAHTNHMSVEAIKFGTADSLVTIDPLSLNVFDAEEENTIVTNNIEYKNNVIAIGTATGGSMPMERTRFASSYEHARIREEWDTTKSYAVGDLVKFRFAGTPLKPHLITYHRCISATTPSDADPTLTWGTLWEHDFTVYPNYITTSGAFYKAGEIVTLTTGGTVTFFQANVDGVHPSPPSANWTSLLGGVESSYTAFVSYTPWTNDVDLWKETLAGVSQAQGLTPTYEGWAFDWNITKANYNREDFDNHFEPVSVKVVTGLLGTQPTGNKEYDSQRYLLTGTPTGAEWSGNGDKIAEYDDTQPSGSKWKFSESPVLTDMVNNLDTGRVLQYDGANWIVQWNGEILGNSDRPSPFHICKNVGLIAGATGVSGQAVEFLYDWTVPFPATATTHFNRTSRGVWISQSFPLPRIDTSNFNVGLLYGGISNTISTGTIDTNNYDVDHQGQKGWNKGILDEDFGIISAMVFKMRVSMFRNSAGTSLVEGQPDIPMTFWCIDKFDRVWYSNFKLRRNGQWDTVRIPVGELAQSNLYFARWDELAKLNGVTITELDFTINEKEFTGVQFDWRFVKHWGCQLSEAYVETGLYKNGHQRAFEFGEDVIADLQANWYWYMLGPLGVTVKNSLPQHTPVTQNHIRFSAKIAIDDLHFEKEQVATSNDTAVTDPRTIVEHVSTENDYLNLKERAAGFESRARFFPQIWHIRATGDVRLQFGKRFTILGSRVPDQPTNYGAWNIITPYTAGQKVRFTSAGGTFAYGALISTTGDQPDTNPTVWENLNQAVVSEVTHTYDHDGYHVDIAGFRKFVVSG</sequence>
<comment type="caution">
    <text evidence="1">The sequence shown here is derived from an EMBL/GenBank/DDBJ whole genome shotgun (WGS) entry which is preliminary data.</text>
</comment>
<protein>
    <submittedName>
        <fullName evidence="1">Uncharacterized protein</fullName>
    </submittedName>
</protein>